<dbReference type="InterPro" id="IPR050852">
    <property type="entry name" value="Queuine_tRNA-ribosyltrfase"/>
</dbReference>
<organism evidence="7 8">
    <name type="scientific">Dimargaris cristalligena</name>
    <dbReference type="NCBI Taxonomy" id="215637"/>
    <lineage>
        <taxon>Eukaryota</taxon>
        <taxon>Fungi</taxon>
        <taxon>Fungi incertae sedis</taxon>
        <taxon>Zoopagomycota</taxon>
        <taxon>Kickxellomycotina</taxon>
        <taxon>Dimargaritomycetes</taxon>
        <taxon>Dimargaritales</taxon>
        <taxon>Dimargaritaceae</taxon>
        <taxon>Dimargaris</taxon>
    </lineage>
</organism>
<dbReference type="GO" id="GO:0005737">
    <property type="term" value="C:cytoplasm"/>
    <property type="evidence" value="ECO:0007669"/>
    <property type="project" value="UniProtKB-SubCell"/>
</dbReference>
<dbReference type="InterPro" id="IPR028592">
    <property type="entry name" value="QTRTD1"/>
</dbReference>
<dbReference type="EMBL" id="ML002371">
    <property type="protein sequence ID" value="RKP38408.1"/>
    <property type="molecule type" value="Genomic_DNA"/>
</dbReference>
<dbReference type="InterPro" id="IPR036511">
    <property type="entry name" value="TGT-like_sf"/>
</dbReference>
<dbReference type="Gene3D" id="3.20.20.105">
    <property type="entry name" value="Queuine tRNA-ribosyltransferase-like"/>
    <property type="match status" value="1"/>
</dbReference>
<evidence type="ECO:0000313" key="8">
    <source>
        <dbReference type="Proteomes" id="UP000268162"/>
    </source>
</evidence>
<comment type="similarity">
    <text evidence="5">Belongs to the queuine tRNA-ribosyltransferase family. QTRT2 subfamily.</text>
</comment>
<feature type="binding site" evidence="5">
    <location>
        <position position="326"/>
    </location>
    <ligand>
        <name>Zn(2+)</name>
        <dbReference type="ChEBI" id="CHEBI:29105"/>
    </ligand>
</feature>
<evidence type="ECO:0000256" key="2">
    <source>
        <dbReference type="ARBA" id="ARBA00022694"/>
    </source>
</evidence>
<gene>
    <name evidence="7" type="ORF">BJ085DRAFT_40995</name>
</gene>
<comment type="subunit">
    <text evidence="5">Heterodimer of a catalytic subunit and an accessory subunit.</text>
</comment>
<feature type="binding site" evidence="5">
    <location>
        <position position="331"/>
    </location>
    <ligand>
        <name>Zn(2+)</name>
        <dbReference type="ChEBI" id="CHEBI:29105"/>
    </ligand>
</feature>
<dbReference type="GO" id="GO:0006400">
    <property type="term" value="P:tRNA modification"/>
    <property type="evidence" value="ECO:0007669"/>
    <property type="project" value="InterPro"/>
</dbReference>
<feature type="domain" description="tRNA-guanine(15) transglycosylase-like" evidence="6">
    <location>
        <begin position="16"/>
        <end position="390"/>
    </location>
</feature>
<dbReference type="SUPFAM" id="SSF51713">
    <property type="entry name" value="tRNA-guanine transglycosylase"/>
    <property type="match status" value="1"/>
</dbReference>
<feature type="binding site" evidence="5">
    <location>
        <position position="357"/>
    </location>
    <ligand>
        <name>Zn(2+)</name>
        <dbReference type="ChEBI" id="CHEBI:29105"/>
    </ligand>
</feature>
<dbReference type="GO" id="GO:0046872">
    <property type="term" value="F:metal ion binding"/>
    <property type="evidence" value="ECO:0007669"/>
    <property type="project" value="UniProtKB-KW"/>
</dbReference>
<dbReference type="PANTHER" id="PTHR46064:SF1">
    <property type="entry name" value="QUEUINE TRNA-RIBOSYLTRANSFERASE ACCESSORY SUBUNIT 2"/>
    <property type="match status" value="1"/>
</dbReference>
<feature type="binding site" evidence="5">
    <location>
        <position position="328"/>
    </location>
    <ligand>
        <name>Zn(2+)</name>
        <dbReference type="ChEBI" id="CHEBI:29105"/>
    </ligand>
</feature>
<dbReference type="AlphaFoldDB" id="A0A4P9ZYF7"/>
<evidence type="ECO:0000259" key="6">
    <source>
        <dbReference type="Pfam" id="PF01702"/>
    </source>
</evidence>
<dbReference type="GO" id="GO:0008479">
    <property type="term" value="F:tRNA-guanosine(34) queuine transglycosylase activity"/>
    <property type="evidence" value="ECO:0007669"/>
    <property type="project" value="UniProtKB-UniRule"/>
</dbReference>
<proteinExistence type="inferred from homology"/>
<dbReference type="NCBIfam" id="TIGR00449">
    <property type="entry name" value="tgt_general"/>
    <property type="match status" value="1"/>
</dbReference>
<dbReference type="OrthoDB" id="27601at2759"/>
<comment type="function">
    <text evidence="5">Non-catalytic subunit of the queuine tRNA-ribosyltransferase (TGT) that catalyzes the base-exchange of a guanine (G) residue with queuine (Q) at position 34 (anticodon wobble position) in tRNAs with GU(N) anticodons (tRNA-Asp, -Asn, -His and -Tyr), resulting in the hypermodified nucleoside queuosine (7-(((4,5-cis-dihydroxy-2-cyclopenten-1-yl)amino)methyl)-7-deazaguanosine).</text>
</comment>
<dbReference type="Pfam" id="PF01702">
    <property type="entry name" value="TGT"/>
    <property type="match status" value="1"/>
</dbReference>
<dbReference type="HAMAP" id="MF_03043">
    <property type="entry name" value="QTRT2"/>
    <property type="match status" value="1"/>
</dbReference>
<comment type="subcellular location">
    <subcellularLocation>
        <location evidence="5">Cytoplasm</location>
    </subcellularLocation>
</comment>
<keyword evidence="4 5" id="KW-0862">Zinc</keyword>
<sequence>MALQFQLQKIPEASLRLGRLSLRESAPKTGVARVLETPTFVVTTQRGTVPHLTADNADQVSPGIVTIFAEHLLEYVPTPILESDLDGRRFFNIKNDWIIFDVRDPSKEHKAKDHSKKIYRAETSGGVRQMTLDQYVTLARKIRPDVLVALSDDLNGPMESKDRVQKSVSCTLHWLDQIREADTGDMGILATLKGAHLLDQRKHSAEQTATREAVDGFVLDDLHFAPSAQAQLDWISASVGPLPSAKPRLAYLIPGPNRVLDSIDKGIDLFDSAYPLQMTDAGQAIAFRFSGPPSTSSEAKVTPAPAGLDLHDTVFKSDMTPLQAGCSCLTCRKYTRAYVHHLLVTKEMLASVLLIVHNLQTWGDFFAKIRGTLQEGHFSQAREQFRQSYPDLL</sequence>
<reference evidence="8" key="1">
    <citation type="journal article" date="2018" name="Nat. Microbiol.">
        <title>Leveraging single-cell genomics to expand the fungal tree of life.</title>
        <authorList>
            <person name="Ahrendt S.R."/>
            <person name="Quandt C.A."/>
            <person name="Ciobanu D."/>
            <person name="Clum A."/>
            <person name="Salamov A."/>
            <person name="Andreopoulos B."/>
            <person name="Cheng J.F."/>
            <person name="Woyke T."/>
            <person name="Pelin A."/>
            <person name="Henrissat B."/>
            <person name="Reynolds N.K."/>
            <person name="Benny G.L."/>
            <person name="Smith M.E."/>
            <person name="James T.Y."/>
            <person name="Grigoriev I.V."/>
        </authorList>
    </citation>
    <scope>NUCLEOTIDE SEQUENCE [LARGE SCALE GENOMIC DNA]</scope>
    <source>
        <strain evidence="8">RSA 468</strain>
    </source>
</reference>
<evidence type="ECO:0000256" key="1">
    <source>
        <dbReference type="ARBA" id="ARBA00022490"/>
    </source>
</evidence>
<dbReference type="STRING" id="215637.A0A4P9ZYF7"/>
<keyword evidence="1 5" id="KW-0963">Cytoplasm</keyword>
<keyword evidence="2 5" id="KW-0819">tRNA processing</keyword>
<name>A0A4P9ZYF7_9FUNG</name>
<dbReference type="InterPro" id="IPR002616">
    <property type="entry name" value="tRNA_ribo_trans-like"/>
</dbReference>
<accession>A0A4P9ZYF7</accession>
<comment type="cofactor">
    <cofactor evidence="5">
        <name>Zn(2+)</name>
        <dbReference type="ChEBI" id="CHEBI:29105"/>
    </cofactor>
    <text evidence="5">Binds 1 zinc ion per subunit.</text>
</comment>
<evidence type="ECO:0000313" key="7">
    <source>
        <dbReference type="EMBL" id="RKP38408.1"/>
    </source>
</evidence>
<dbReference type="Proteomes" id="UP000268162">
    <property type="component" value="Unassembled WGS sequence"/>
</dbReference>
<dbReference type="PANTHER" id="PTHR46064">
    <property type="entry name" value="QUEUINE TRNA-RIBOSYLTRANSFERASE ACCESSORY SUBUNIT 2"/>
    <property type="match status" value="1"/>
</dbReference>
<keyword evidence="3 5" id="KW-0479">Metal-binding</keyword>
<keyword evidence="8" id="KW-1185">Reference proteome</keyword>
<evidence type="ECO:0000256" key="4">
    <source>
        <dbReference type="ARBA" id="ARBA00022833"/>
    </source>
</evidence>
<protein>
    <recommendedName>
        <fullName evidence="5">Queuine tRNA-ribosyltransferase accessory subunit 2</fullName>
    </recommendedName>
    <alternativeName>
        <fullName evidence="5">Queuine tRNA-ribosyltransferase domain-containing protein 1</fullName>
    </alternativeName>
</protein>
<evidence type="ECO:0000256" key="5">
    <source>
        <dbReference type="HAMAP-Rule" id="MF_03043"/>
    </source>
</evidence>
<evidence type="ECO:0000256" key="3">
    <source>
        <dbReference type="ARBA" id="ARBA00022723"/>
    </source>
</evidence>